<evidence type="ECO:0000259" key="2">
    <source>
        <dbReference type="Pfam" id="PF01408"/>
    </source>
</evidence>
<dbReference type="PANTHER" id="PTHR43377:SF10">
    <property type="entry name" value="BILIVERDIN REDUCTASE"/>
    <property type="match status" value="1"/>
</dbReference>
<keyword evidence="5" id="KW-1185">Reference proteome</keyword>
<dbReference type="Gene3D" id="3.30.360.10">
    <property type="entry name" value="Dihydrodipicolinate Reductase, domain 2"/>
    <property type="match status" value="1"/>
</dbReference>
<dbReference type="Pfam" id="PF01408">
    <property type="entry name" value="GFO_IDH_MocA"/>
    <property type="match status" value="1"/>
</dbReference>
<sequence>MEQMIRVGIVGTGYAAKTRAELVQADARTQLVAIASRDLSRAQSLAEPLDAEATDDWGTLVQRTDIDLVIVSTGNAQHATVVRAALQAGKHVVVEYPLALDLATAKDLAALATSQNCLLHVEHIELLSGIHEAIQTALPTIGTPFYLRYSDLTPKQPAPEKWTYDMAEFGFPLVGALSRVHRLTNLFGPVKTVSCQTRYWQPDAANSRFTTCVCTAQLRFASGLLGDVIYGKGEALWAAERTLTIQGETGAIALNGDSGELILPDQTQPLELGSRRGLFARDTAAVLDFLTEGKPLYVSVADSLYALAVAEAARISAEKGEVVGVVE</sequence>
<feature type="domain" description="Gfo/Idh/MocA-like oxidoreductase N-terminal" evidence="2">
    <location>
        <begin position="5"/>
        <end position="123"/>
    </location>
</feature>
<dbReference type="PANTHER" id="PTHR43377">
    <property type="entry name" value="BILIVERDIN REDUCTASE A"/>
    <property type="match status" value="1"/>
</dbReference>
<evidence type="ECO:0000259" key="3">
    <source>
        <dbReference type="Pfam" id="PF02894"/>
    </source>
</evidence>
<evidence type="ECO:0000313" key="4">
    <source>
        <dbReference type="EMBL" id="QKD83281.1"/>
    </source>
</evidence>
<dbReference type="Gene3D" id="3.40.50.720">
    <property type="entry name" value="NAD(P)-binding Rossmann-like Domain"/>
    <property type="match status" value="1"/>
</dbReference>
<evidence type="ECO:0000256" key="1">
    <source>
        <dbReference type="ARBA" id="ARBA00010928"/>
    </source>
</evidence>
<proteinExistence type="inferred from homology"/>
<dbReference type="EMBL" id="CP053661">
    <property type="protein sequence ID" value="QKD83281.1"/>
    <property type="molecule type" value="Genomic_DNA"/>
</dbReference>
<dbReference type="SUPFAM" id="SSF51735">
    <property type="entry name" value="NAD(P)-binding Rossmann-fold domains"/>
    <property type="match status" value="1"/>
</dbReference>
<dbReference type="Pfam" id="PF02894">
    <property type="entry name" value="GFO_IDH_MocA_C"/>
    <property type="match status" value="1"/>
</dbReference>
<comment type="similarity">
    <text evidence="1">Belongs to the Gfo/Idh/MocA family.</text>
</comment>
<dbReference type="InterPro" id="IPR004104">
    <property type="entry name" value="Gfo/Idh/MocA-like_OxRdtase_C"/>
</dbReference>
<evidence type="ECO:0000313" key="5">
    <source>
        <dbReference type="Proteomes" id="UP000505210"/>
    </source>
</evidence>
<gene>
    <name evidence="4" type="ORF">HPC62_14710</name>
</gene>
<dbReference type="InterPro" id="IPR036291">
    <property type="entry name" value="NAD(P)-bd_dom_sf"/>
</dbReference>
<name>A0A6M8BHZ9_9CYAN</name>
<dbReference type="InterPro" id="IPR000683">
    <property type="entry name" value="Gfo/Idh/MocA-like_OxRdtase_N"/>
</dbReference>
<dbReference type="Proteomes" id="UP000505210">
    <property type="component" value="Chromosome"/>
</dbReference>
<dbReference type="AlphaFoldDB" id="A0A6M8BHZ9"/>
<reference evidence="4 5" key="1">
    <citation type="submission" date="2020-05" db="EMBL/GenBank/DDBJ databases">
        <title>Complete genome sequence of of a novel Thermoleptolyngbya strain isolated from hot springs of Ganzi, Sichuan China.</title>
        <authorList>
            <person name="Tang J."/>
            <person name="Daroch M."/>
            <person name="Li L."/>
            <person name="Waleron K."/>
            <person name="Waleron M."/>
            <person name="Waleron M."/>
        </authorList>
    </citation>
    <scope>NUCLEOTIDE SEQUENCE [LARGE SCALE GENOMIC DNA]</scope>
    <source>
        <strain evidence="4 5">PKUAC-SCTA183</strain>
    </source>
</reference>
<accession>A0A6M8BHZ9</accession>
<dbReference type="GO" id="GO:0000166">
    <property type="term" value="F:nucleotide binding"/>
    <property type="evidence" value="ECO:0007669"/>
    <property type="project" value="InterPro"/>
</dbReference>
<protein>
    <submittedName>
        <fullName evidence="4">Gfo/Idh/MocA family oxidoreductase</fullName>
    </submittedName>
</protein>
<dbReference type="RefSeq" id="WP_172356857.1">
    <property type="nucleotide sequence ID" value="NZ_CP053661.1"/>
</dbReference>
<organism evidence="4 5">
    <name type="scientific">Thermoleptolyngbya sichuanensis A183</name>
    <dbReference type="NCBI Taxonomy" id="2737172"/>
    <lineage>
        <taxon>Bacteria</taxon>
        <taxon>Bacillati</taxon>
        <taxon>Cyanobacteriota</taxon>
        <taxon>Cyanophyceae</taxon>
        <taxon>Oculatellales</taxon>
        <taxon>Oculatellaceae</taxon>
        <taxon>Thermoleptolyngbya</taxon>
        <taxon>Thermoleptolyngbya sichuanensis</taxon>
    </lineage>
</organism>
<dbReference type="KEGG" id="theu:HPC62_14710"/>
<feature type="domain" description="Gfo/Idh/MocA-like oxidoreductase C-terminal" evidence="3">
    <location>
        <begin position="141"/>
        <end position="324"/>
    </location>
</feature>
<dbReference type="InterPro" id="IPR051450">
    <property type="entry name" value="Gfo/Idh/MocA_Oxidoreductases"/>
</dbReference>